<evidence type="ECO:0000256" key="1">
    <source>
        <dbReference type="SAM" id="SignalP"/>
    </source>
</evidence>
<keyword evidence="1" id="KW-0732">Signal</keyword>
<dbReference type="EMBL" id="JAROCY010000006">
    <property type="protein sequence ID" value="MDF8333185.1"/>
    <property type="molecule type" value="Genomic_DNA"/>
</dbReference>
<sequence length="105" mass="11168">MTFTKTLIAAAAASTIAFAAAPAAFAEEPVTVTRLVRYSDLDLASPEGQAKLDARLRYAAARVCETSSGPHPLSEEISSRRCYTRALNGARQSFAAVMTSKSLSR</sequence>
<proteinExistence type="predicted"/>
<evidence type="ECO:0000313" key="3">
    <source>
        <dbReference type="Proteomes" id="UP001222770"/>
    </source>
</evidence>
<name>A0ABT6CGY0_9SPHN</name>
<dbReference type="RefSeq" id="WP_277276618.1">
    <property type="nucleotide sequence ID" value="NZ_JAROCY010000006.1"/>
</dbReference>
<dbReference type="InterPro" id="IPR030972">
    <property type="entry name" value="UrcA_uranyl"/>
</dbReference>
<dbReference type="Proteomes" id="UP001222770">
    <property type="component" value="Unassembled WGS sequence"/>
</dbReference>
<dbReference type="NCBIfam" id="TIGR04433">
    <property type="entry name" value="UrcA_uranyl"/>
    <property type="match status" value="1"/>
</dbReference>
<keyword evidence="3" id="KW-1185">Reference proteome</keyword>
<protein>
    <submittedName>
        <fullName evidence="2">UrcA family protein</fullName>
    </submittedName>
</protein>
<feature type="signal peptide" evidence="1">
    <location>
        <begin position="1"/>
        <end position="19"/>
    </location>
</feature>
<organism evidence="2 3">
    <name type="scientific">Novosphingobium cyanobacteriorum</name>
    <dbReference type="NCBI Taxonomy" id="3024215"/>
    <lineage>
        <taxon>Bacteria</taxon>
        <taxon>Pseudomonadati</taxon>
        <taxon>Pseudomonadota</taxon>
        <taxon>Alphaproteobacteria</taxon>
        <taxon>Sphingomonadales</taxon>
        <taxon>Sphingomonadaceae</taxon>
        <taxon>Novosphingobium</taxon>
    </lineage>
</organism>
<feature type="chain" id="PRO_5046390345" evidence="1">
    <location>
        <begin position="20"/>
        <end position="105"/>
    </location>
</feature>
<comment type="caution">
    <text evidence="2">The sequence shown here is derived from an EMBL/GenBank/DDBJ whole genome shotgun (WGS) entry which is preliminary data.</text>
</comment>
<reference evidence="2 3" key="1">
    <citation type="submission" date="2023-03" db="EMBL/GenBank/DDBJ databases">
        <title>Novosphingobium cyanobacteriorum sp. nov., isolated from a eutrophic reservoir during the Microcystis bloom period.</title>
        <authorList>
            <person name="Kang M."/>
            <person name="Le V."/>
            <person name="Ko S.-R."/>
            <person name="Lee S.-A."/>
            <person name="Ahn C.-Y."/>
        </authorList>
    </citation>
    <scope>NUCLEOTIDE SEQUENCE [LARGE SCALE GENOMIC DNA]</scope>
    <source>
        <strain evidence="2 3">HBC54</strain>
    </source>
</reference>
<evidence type="ECO:0000313" key="2">
    <source>
        <dbReference type="EMBL" id="MDF8333185.1"/>
    </source>
</evidence>
<gene>
    <name evidence="2" type="ORF">POM99_08240</name>
</gene>
<accession>A0ABT6CGY0</accession>